<keyword evidence="3 6" id="KW-0812">Transmembrane</keyword>
<dbReference type="AlphaFoldDB" id="A0A1E5UHD1"/>
<dbReference type="PANTHER" id="PTHR33885">
    <property type="entry name" value="PHAGE SHOCK PROTEIN C"/>
    <property type="match status" value="1"/>
</dbReference>
<dbReference type="STRING" id="237258.SAMN04489756_10957"/>
<evidence type="ECO:0000256" key="1">
    <source>
        <dbReference type="ARBA" id="ARBA00004162"/>
    </source>
</evidence>
<keyword evidence="9" id="KW-1185">Reference proteome</keyword>
<accession>A0A1E5UHD1</accession>
<dbReference type="PATRIC" id="fig|237258.4.peg.1307"/>
<dbReference type="EMBL" id="MKGI01000011">
    <property type="protein sequence ID" value="OEL12165.1"/>
    <property type="molecule type" value="Genomic_DNA"/>
</dbReference>
<evidence type="ECO:0000256" key="3">
    <source>
        <dbReference type="ARBA" id="ARBA00022692"/>
    </source>
</evidence>
<dbReference type="RefSeq" id="WP_069797023.1">
    <property type="nucleotide sequence ID" value="NZ_CP034157.1"/>
</dbReference>
<evidence type="ECO:0000256" key="6">
    <source>
        <dbReference type="SAM" id="Phobius"/>
    </source>
</evidence>
<evidence type="ECO:0000313" key="9">
    <source>
        <dbReference type="Proteomes" id="UP000095601"/>
    </source>
</evidence>
<dbReference type="Pfam" id="PF04024">
    <property type="entry name" value="PspC"/>
    <property type="match status" value="1"/>
</dbReference>
<evidence type="ECO:0000259" key="7">
    <source>
        <dbReference type="Pfam" id="PF04024"/>
    </source>
</evidence>
<evidence type="ECO:0000256" key="4">
    <source>
        <dbReference type="ARBA" id="ARBA00022989"/>
    </source>
</evidence>
<evidence type="ECO:0000256" key="5">
    <source>
        <dbReference type="ARBA" id="ARBA00023136"/>
    </source>
</evidence>
<dbReference type="KEGG" id="cnr:EB819_07335"/>
<name>A0A1E5UHD1_9FLAO</name>
<organism evidence="8 9">
    <name type="scientific">Cloacibacterium normanense</name>
    <dbReference type="NCBI Taxonomy" id="237258"/>
    <lineage>
        <taxon>Bacteria</taxon>
        <taxon>Pseudomonadati</taxon>
        <taxon>Bacteroidota</taxon>
        <taxon>Flavobacteriia</taxon>
        <taxon>Flavobacteriales</taxon>
        <taxon>Weeksellaceae</taxon>
    </lineage>
</organism>
<keyword evidence="2" id="KW-1003">Cell membrane</keyword>
<feature type="transmembrane region" description="Helical" evidence="6">
    <location>
        <begin position="282"/>
        <end position="304"/>
    </location>
</feature>
<feature type="domain" description="Phage shock protein PspC N-terminal" evidence="7">
    <location>
        <begin position="110"/>
        <end position="175"/>
    </location>
</feature>
<dbReference type="OrthoDB" id="5772680at2"/>
<keyword evidence="5 6" id="KW-0472">Membrane</keyword>
<feature type="transmembrane region" description="Helical" evidence="6">
    <location>
        <begin position="141"/>
        <end position="172"/>
    </location>
</feature>
<protein>
    <submittedName>
        <fullName evidence="8">PspC domain protein</fullName>
    </submittedName>
</protein>
<dbReference type="InterPro" id="IPR007168">
    <property type="entry name" value="Phageshock_PspC_N"/>
</dbReference>
<dbReference type="InterPro" id="IPR052027">
    <property type="entry name" value="PspC"/>
</dbReference>
<feature type="transmembrane region" description="Helical" evidence="6">
    <location>
        <begin position="236"/>
        <end position="261"/>
    </location>
</feature>
<dbReference type="GO" id="GO:0005886">
    <property type="term" value="C:plasma membrane"/>
    <property type="evidence" value="ECO:0007669"/>
    <property type="project" value="UniProtKB-SubCell"/>
</dbReference>
<proteinExistence type="predicted"/>
<dbReference type="PANTHER" id="PTHR33885:SF3">
    <property type="entry name" value="PHAGE SHOCK PROTEIN C"/>
    <property type="match status" value="1"/>
</dbReference>
<reference evidence="8 9" key="1">
    <citation type="submission" date="2016-09" db="EMBL/GenBank/DDBJ databases">
        <authorList>
            <person name="Capua I."/>
            <person name="De Benedictis P."/>
            <person name="Joannis T."/>
            <person name="Lombin L.H."/>
            <person name="Cattoli G."/>
        </authorList>
    </citation>
    <scope>NUCLEOTIDE SEQUENCE [LARGE SCALE GENOMIC DNA]</scope>
    <source>
        <strain evidence="8 9">NRS-1</strain>
    </source>
</reference>
<evidence type="ECO:0000313" key="8">
    <source>
        <dbReference type="EMBL" id="OEL12165.1"/>
    </source>
</evidence>
<feature type="transmembrane region" description="Helical" evidence="6">
    <location>
        <begin position="316"/>
        <end position="336"/>
    </location>
</feature>
<keyword evidence="4 6" id="KW-1133">Transmembrane helix</keyword>
<sequence>MNKTLSIGLAGFSFVIEEHAYIKLSDYLTALRSSLEESEADEIMHDIEIRIVEILKDNMGKREVVNDDDIEKVIAQIGKPEVIEEQEEAYFSDKTANKKSRPSFSSAQQKQLFRDPENMKLAGVCSGLAAYFGMDVTWMRVIWFGVAFLGLFTAGISTTLIVFLYLVFWIILPKAETAADFLKMKGKPLNFDNLKEESSNIVKFANESTAKVGEMYNEAKPVVTSAGSGLLNVLRVLFGAIFAFLALGAIIFLFFFFNLFGNPDFPGVSKMNFLFDDGGMKYILSSLIVLGTLFAAVLFSLISIKLLSPKTKLRNLGYVLGGLFLAIVLLGTYFGVNMAKIDMSYKGDKEETENISINVQSTDSLIIDKKQVNIPANYTAYDDDIFSDKKMVFEEDYPNVEVVRNPNITQPYLIIKKYAEGYNKPLELNVPVEVVGNKILLPNFVSYPYQYRFRHYSVDYELVVPKDMKVAKGNEHLNVNGDLNANGIDDDDENNNNENGDIVIEKNKININGTTIEYDSENADSVIINGKKYPKKVADSILEKDIKNINSLKDLENLKDLNISIKDGDSKIEINTKNK</sequence>
<comment type="caution">
    <text evidence="8">The sequence shown here is derived from an EMBL/GenBank/DDBJ whole genome shotgun (WGS) entry which is preliminary data.</text>
</comment>
<comment type="subcellular location">
    <subcellularLocation>
        <location evidence="1">Cell membrane</location>
        <topology evidence="1">Single-pass membrane protein</topology>
    </subcellularLocation>
</comment>
<evidence type="ECO:0000256" key="2">
    <source>
        <dbReference type="ARBA" id="ARBA00022475"/>
    </source>
</evidence>
<dbReference type="Proteomes" id="UP000095601">
    <property type="component" value="Unassembled WGS sequence"/>
</dbReference>
<gene>
    <name evidence="8" type="ORF">BHF72_1353</name>
</gene>